<evidence type="ECO:0000313" key="2">
    <source>
        <dbReference type="Proteomes" id="UP000335415"/>
    </source>
</evidence>
<keyword evidence="2" id="KW-1185">Reference proteome</keyword>
<dbReference type="EMBL" id="VYKJ01000004">
    <property type="protein sequence ID" value="KAA9000471.1"/>
    <property type="molecule type" value="Genomic_DNA"/>
</dbReference>
<dbReference type="Proteomes" id="UP000335415">
    <property type="component" value="Unassembled WGS sequence"/>
</dbReference>
<dbReference type="AlphaFoldDB" id="A0A5J5G1D6"/>
<organism evidence="1 2">
    <name type="scientific">Affinibrenneria salicis</name>
    <dbReference type="NCBI Taxonomy" id="2590031"/>
    <lineage>
        <taxon>Bacteria</taxon>
        <taxon>Pseudomonadati</taxon>
        <taxon>Pseudomonadota</taxon>
        <taxon>Gammaproteobacteria</taxon>
        <taxon>Enterobacterales</taxon>
        <taxon>Pectobacteriaceae</taxon>
        <taxon>Affinibrenneria</taxon>
    </lineage>
</organism>
<sequence>MRTLKLVLCHHRRLVIILVVLTERNFPLSLFISQLLAKAIPVREPFSRFHASLRIPGYIFIQPVSVKNRPDVFLVFPLHREKWWSNLGLSGSIAAMTRLWPTLTTRKSAT</sequence>
<accession>A0A5J5G1D6</accession>
<gene>
    <name evidence="1" type="ORF">FJU30_09485</name>
</gene>
<dbReference type="OrthoDB" id="6506986at2"/>
<comment type="caution">
    <text evidence="1">The sequence shown here is derived from an EMBL/GenBank/DDBJ whole genome shotgun (WGS) entry which is preliminary data.</text>
</comment>
<evidence type="ECO:0000313" key="1">
    <source>
        <dbReference type="EMBL" id="KAA9000471.1"/>
    </source>
</evidence>
<protein>
    <submittedName>
        <fullName evidence="1">Uncharacterized protein</fullName>
    </submittedName>
</protein>
<proteinExistence type="predicted"/>
<name>A0A5J5G1D6_9GAMM</name>
<reference evidence="1 2" key="1">
    <citation type="submission" date="2019-09" db="EMBL/GenBank/DDBJ databases">
        <authorList>
            <person name="Li Y."/>
        </authorList>
    </citation>
    <scope>NUCLEOTIDE SEQUENCE [LARGE SCALE GENOMIC DNA]</scope>
    <source>
        <strain evidence="1 2">L3-3HA</strain>
    </source>
</reference>